<dbReference type="OrthoDB" id="7874318at2"/>
<organism evidence="1 2">
    <name type="scientific">Rhodobacter aestuarii</name>
    <dbReference type="NCBI Taxonomy" id="453582"/>
    <lineage>
        <taxon>Bacteria</taxon>
        <taxon>Pseudomonadati</taxon>
        <taxon>Pseudomonadota</taxon>
        <taxon>Alphaproteobacteria</taxon>
        <taxon>Rhodobacterales</taxon>
        <taxon>Rhodobacter group</taxon>
        <taxon>Rhodobacter</taxon>
    </lineage>
</organism>
<dbReference type="Proteomes" id="UP000186221">
    <property type="component" value="Unassembled WGS sequence"/>
</dbReference>
<evidence type="ECO:0008006" key="3">
    <source>
        <dbReference type="Google" id="ProtNLM"/>
    </source>
</evidence>
<dbReference type="Gene3D" id="3.30.429.10">
    <property type="entry name" value="Macrophage Migration Inhibitory Factor"/>
    <property type="match status" value="1"/>
</dbReference>
<dbReference type="InterPro" id="IPR014347">
    <property type="entry name" value="Tautomerase/MIF_sf"/>
</dbReference>
<evidence type="ECO:0000313" key="2">
    <source>
        <dbReference type="Proteomes" id="UP000186221"/>
    </source>
</evidence>
<accession>A0A1N7K0I8</accession>
<sequence length="121" mass="13351">MPFIEVIDCVSDEEKREVATRSMTEALCGAYEIKPEIVTCYYFCLPDYSYGHAGKHGKNAEKFRVFVKVHAFPRPQVLKQKAATALTEALVAAYGAAPKDVIVYFIDRDPSDAFHGGTASA</sequence>
<dbReference type="AlphaFoldDB" id="A0A1N7K0I8"/>
<reference evidence="2" key="1">
    <citation type="submission" date="2017-01" db="EMBL/GenBank/DDBJ databases">
        <authorList>
            <person name="Varghese N."/>
            <person name="Submissions S."/>
        </authorList>
    </citation>
    <scope>NUCLEOTIDE SEQUENCE [LARGE SCALE GENOMIC DNA]</scope>
    <source>
        <strain evidence="2">DSM 19945</strain>
    </source>
</reference>
<keyword evidence="2" id="KW-1185">Reference proteome</keyword>
<dbReference type="EMBL" id="FTOG01000002">
    <property type="protein sequence ID" value="SIS55113.1"/>
    <property type="molecule type" value="Genomic_DNA"/>
</dbReference>
<protein>
    <recommendedName>
        <fullName evidence="3">Phenylpyruvate tautomerase PptA, 4-oxalocrotonate tautomerase family</fullName>
    </recommendedName>
</protein>
<gene>
    <name evidence="1" type="ORF">SAMN05421580_102195</name>
</gene>
<dbReference type="SUPFAM" id="SSF55331">
    <property type="entry name" value="Tautomerase/MIF"/>
    <property type="match status" value="1"/>
</dbReference>
<dbReference type="STRING" id="453582.SAMN05421580_102195"/>
<dbReference type="RefSeq" id="WP_076483786.1">
    <property type="nucleotide sequence ID" value="NZ_FTOG01000002.1"/>
</dbReference>
<evidence type="ECO:0000313" key="1">
    <source>
        <dbReference type="EMBL" id="SIS55113.1"/>
    </source>
</evidence>
<name>A0A1N7K0I8_9RHOB</name>
<proteinExistence type="predicted"/>